<accession>A0A4P6JKY9</accession>
<evidence type="ECO:0000259" key="1">
    <source>
        <dbReference type="Pfam" id="PF00144"/>
    </source>
</evidence>
<dbReference type="EMBL" id="CP035758">
    <property type="protein sequence ID" value="QBD75877.1"/>
    <property type="molecule type" value="Genomic_DNA"/>
</dbReference>
<dbReference type="Pfam" id="PF00144">
    <property type="entry name" value="Beta-lactamase"/>
    <property type="match status" value="1"/>
</dbReference>
<dbReference type="KEGG" id="kbs:EPA93_07590"/>
<dbReference type="Gene3D" id="3.40.710.10">
    <property type="entry name" value="DD-peptidase/beta-lactamase superfamily"/>
    <property type="match status" value="1"/>
</dbReference>
<sequence>MMIEIDEIVNAVIGVEEPGVAVAVVKRGRLVHSKGYGLANLEWNIAIQPNTVFRLASVTKQFTATAILLLEQQGKLHLADSLTKYLPSYPTHGHEISIWHLLTHTSGIKPYNEVENFFELYCRRQLSHADVVDMIKDFPLEFAPGTRYKYNNTGYYLLGMIIEVVSGKSYEEFIQTQIFAPLGMEHSYYMWNEKIIPQRASGYSKLEQGYQHAPFLDMTVPYSGGALGSNLDDLVRWDAALREGRLLKKEALERMFTPAQLLDGSRAEYGFGWGIGEYRGHRVAYHQGDMNGFITFIARFLDDEITVILLSNSHGSDIETLFRCIVRQSLALPPLIQKTSSLEPEAIMRMVGAYTLAGMFQFMVEVEQADDTLMLRPFNVELKPLNETTCCFAHDHEIELHFSDEGAQGFSTMAICFPFSPLPLTRVDA</sequence>
<name>A0A4P6JKY9_KTERU</name>
<keyword evidence="2" id="KW-0378">Hydrolase</keyword>
<organism evidence="2 3">
    <name type="scientific">Ktedonosporobacter rubrisoli</name>
    <dbReference type="NCBI Taxonomy" id="2509675"/>
    <lineage>
        <taxon>Bacteria</taxon>
        <taxon>Bacillati</taxon>
        <taxon>Chloroflexota</taxon>
        <taxon>Ktedonobacteria</taxon>
        <taxon>Ktedonobacterales</taxon>
        <taxon>Ktedonosporobacteraceae</taxon>
        <taxon>Ktedonosporobacter</taxon>
    </lineage>
</organism>
<dbReference type="PANTHER" id="PTHR46825">
    <property type="entry name" value="D-ALANYL-D-ALANINE-CARBOXYPEPTIDASE/ENDOPEPTIDASE AMPH"/>
    <property type="match status" value="1"/>
</dbReference>
<keyword evidence="3" id="KW-1185">Reference proteome</keyword>
<dbReference type="InterPro" id="IPR050491">
    <property type="entry name" value="AmpC-like"/>
</dbReference>
<dbReference type="Proteomes" id="UP000290365">
    <property type="component" value="Chromosome"/>
</dbReference>
<dbReference type="PANTHER" id="PTHR46825:SF9">
    <property type="entry name" value="BETA-LACTAMASE-RELATED DOMAIN-CONTAINING PROTEIN"/>
    <property type="match status" value="1"/>
</dbReference>
<dbReference type="OrthoDB" id="9803467at2"/>
<dbReference type="AlphaFoldDB" id="A0A4P6JKY9"/>
<feature type="domain" description="Beta-lactamase-related" evidence="1">
    <location>
        <begin position="17"/>
        <end position="316"/>
    </location>
</feature>
<evidence type="ECO:0000313" key="3">
    <source>
        <dbReference type="Proteomes" id="UP000290365"/>
    </source>
</evidence>
<gene>
    <name evidence="2" type="ORF">EPA93_07590</name>
</gene>
<dbReference type="InterPro" id="IPR001466">
    <property type="entry name" value="Beta-lactam-related"/>
</dbReference>
<proteinExistence type="predicted"/>
<dbReference type="InterPro" id="IPR012338">
    <property type="entry name" value="Beta-lactam/transpept-like"/>
</dbReference>
<dbReference type="GO" id="GO:0016787">
    <property type="term" value="F:hydrolase activity"/>
    <property type="evidence" value="ECO:0007669"/>
    <property type="project" value="UniProtKB-KW"/>
</dbReference>
<reference evidence="2 3" key="1">
    <citation type="submission" date="2019-01" db="EMBL/GenBank/DDBJ databases">
        <title>Ktedonosporobacter rubrisoli SCAWS-G2.</title>
        <authorList>
            <person name="Huang Y."/>
            <person name="Yan B."/>
        </authorList>
    </citation>
    <scope>NUCLEOTIDE SEQUENCE [LARGE SCALE GENOMIC DNA]</scope>
    <source>
        <strain evidence="2 3">SCAWS-G2</strain>
    </source>
</reference>
<evidence type="ECO:0000313" key="2">
    <source>
        <dbReference type="EMBL" id="QBD75877.1"/>
    </source>
</evidence>
<dbReference type="SUPFAM" id="SSF56601">
    <property type="entry name" value="beta-lactamase/transpeptidase-like"/>
    <property type="match status" value="1"/>
</dbReference>
<dbReference type="RefSeq" id="WP_129886474.1">
    <property type="nucleotide sequence ID" value="NZ_CP035758.1"/>
</dbReference>
<protein>
    <submittedName>
        <fullName evidence="2">Class A beta-lactamase-related serine hydrolase</fullName>
    </submittedName>
</protein>